<keyword evidence="3" id="KW-1185">Reference proteome</keyword>
<proteinExistence type="predicted"/>
<comment type="caution">
    <text evidence="2">The sequence shown here is derived from an EMBL/GenBank/DDBJ whole genome shotgun (WGS) entry which is preliminary data.</text>
</comment>
<evidence type="ECO:0000313" key="3">
    <source>
        <dbReference type="Proteomes" id="UP000295087"/>
    </source>
</evidence>
<dbReference type="PANTHER" id="PTHR43194">
    <property type="entry name" value="HYDROLASE ALPHA/BETA FOLD FAMILY"/>
    <property type="match status" value="1"/>
</dbReference>
<accession>A0A4R6PVB8</accession>
<dbReference type="InterPro" id="IPR000073">
    <property type="entry name" value="AB_hydrolase_1"/>
</dbReference>
<dbReference type="Proteomes" id="UP000295087">
    <property type="component" value="Unassembled WGS sequence"/>
</dbReference>
<dbReference type="InterPro" id="IPR029058">
    <property type="entry name" value="AB_hydrolase_fold"/>
</dbReference>
<protein>
    <submittedName>
        <fullName evidence="2">Pimeloyl-ACP methyl ester carboxylesterase</fullName>
    </submittedName>
</protein>
<dbReference type="GO" id="GO:0003824">
    <property type="term" value="F:catalytic activity"/>
    <property type="evidence" value="ECO:0007669"/>
    <property type="project" value="UniProtKB-ARBA"/>
</dbReference>
<feature type="domain" description="AB hydrolase-1" evidence="1">
    <location>
        <begin position="37"/>
        <end position="257"/>
    </location>
</feature>
<reference evidence="2 3" key="1">
    <citation type="submission" date="2019-03" db="EMBL/GenBank/DDBJ databases">
        <title>Genomic Encyclopedia of Type Strains, Phase IV (KMG-IV): sequencing the most valuable type-strain genomes for metagenomic binning, comparative biology and taxonomic classification.</title>
        <authorList>
            <person name="Goeker M."/>
        </authorList>
    </citation>
    <scope>NUCLEOTIDE SEQUENCE [LARGE SCALE GENOMIC DNA]</scope>
    <source>
        <strain evidence="2 3">DSM 44496</strain>
    </source>
</reference>
<dbReference type="InterPro" id="IPR050228">
    <property type="entry name" value="Carboxylesterase_BioH"/>
</dbReference>
<gene>
    <name evidence="2" type="ORF">DFR75_1011169</name>
</gene>
<dbReference type="Gene3D" id="3.40.50.1820">
    <property type="entry name" value="alpha/beta hydrolase"/>
    <property type="match status" value="1"/>
</dbReference>
<dbReference type="EMBL" id="SNXK01000001">
    <property type="protein sequence ID" value="TDP42060.1"/>
    <property type="molecule type" value="Genomic_DNA"/>
</dbReference>
<dbReference type="SUPFAM" id="SSF53474">
    <property type="entry name" value="alpha/beta-Hydrolases"/>
    <property type="match status" value="1"/>
</dbReference>
<dbReference type="Pfam" id="PF00561">
    <property type="entry name" value="Abhydrolase_1"/>
    <property type="match status" value="1"/>
</dbReference>
<organism evidence="2 3">
    <name type="scientific">Nocardia ignorata</name>
    <dbReference type="NCBI Taxonomy" id="145285"/>
    <lineage>
        <taxon>Bacteria</taxon>
        <taxon>Bacillati</taxon>
        <taxon>Actinomycetota</taxon>
        <taxon>Actinomycetes</taxon>
        <taxon>Mycobacteriales</taxon>
        <taxon>Nocardiaceae</taxon>
        <taxon>Nocardia</taxon>
    </lineage>
</organism>
<name>A0A4R6PVB8_NOCIG</name>
<sequence>MITGTFGLTFTPMSIPNVAVMTTIPLHTTVHGSGPGIVLAHGAGGGIESNFGPVIPALAAGHTVVASDYPGDDTPLTLDALADALVAAAVDAGVETFTIVGFSLGTAVAVRAAARHPERVTGLLLTAGLATPDHRARLAVQTWQDLLDLGAHETFARLVLLTGFSTDFVNGLPADVVDDVVRQTAAAIPGGTRAQAALVETVDTTADLAAIAVPTLVVATSADLLVDPANSRTLAAAIPGAEYAEIAAGHVVMVERPEEWQKLLTDFLDRHGL</sequence>
<evidence type="ECO:0000313" key="2">
    <source>
        <dbReference type="EMBL" id="TDP42060.1"/>
    </source>
</evidence>
<dbReference type="AlphaFoldDB" id="A0A4R6PVB8"/>
<evidence type="ECO:0000259" key="1">
    <source>
        <dbReference type="Pfam" id="PF00561"/>
    </source>
</evidence>
<dbReference type="PANTHER" id="PTHR43194:SF5">
    <property type="entry name" value="PIMELOYL-[ACYL-CARRIER PROTEIN] METHYL ESTER ESTERASE"/>
    <property type="match status" value="1"/>
</dbReference>